<evidence type="ECO:0000313" key="2">
    <source>
        <dbReference type="EnsemblMetazoa" id="tetur20g00090.1"/>
    </source>
</evidence>
<evidence type="ECO:0000256" key="1">
    <source>
        <dbReference type="SAM" id="SignalP"/>
    </source>
</evidence>
<dbReference type="EnsemblMetazoa" id="tetur20g00090.1">
    <property type="protein sequence ID" value="tetur20g00090.1"/>
    <property type="gene ID" value="tetur20g00090"/>
</dbReference>
<dbReference type="EMBL" id="CAEY01000505">
    <property type="status" value="NOT_ANNOTATED_CDS"/>
    <property type="molecule type" value="Genomic_DNA"/>
</dbReference>
<dbReference type="HOGENOM" id="CLU_117352_0_0_1"/>
<feature type="chain" id="PRO_5004581674" description="Prolyl 4-hydroxylase alpha-subunit N-terminal domain-containing protein" evidence="1">
    <location>
        <begin position="20"/>
        <end position="252"/>
    </location>
</feature>
<reference evidence="2" key="2">
    <citation type="submission" date="2015-06" db="UniProtKB">
        <authorList>
            <consortium name="EnsemblMetazoa"/>
        </authorList>
    </citation>
    <scope>IDENTIFICATION</scope>
</reference>
<name>T1KSM0_TETUR</name>
<proteinExistence type="predicted"/>
<dbReference type="Proteomes" id="UP000015104">
    <property type="component" value="Unassembled WGS sequence"/>
</dbReference>
<gene>
    <name evidence="2" type="primary">107366912</name>
</gene>
<keyword evidence="3" id="KW-1185">Reference proteome</keyword>
<organism evidence="2 3">
    <name type="scientific">Tetranychus urticae</name>
    <name type="common">Two-spotted spider mite</name>
    <dbReference type="NCBI Taxonomy" id="32264"/>
    <lineage>
        <taxon>Eukaryota</taxon>
        <taxon>Metazoa</taxon>
        <taxon>Ecdysozoa</taxon>
        <taxon>Arthropoda</taxon>
        <taxon>Chelicerata</taxon>
        <taxon>Arachnida</taxon>
        <taxon>Acari</taxon>
        <taxon>Acariformes</taxon>
        <taxon>Trombidiformes</taxon>
        <taxon>Prostigmata</taxon>
        <taxon>Eleutherengona</taxon>
        <taxon>Raphignathae</taxon>
        <taxon>Tetranychoidea</taxon>
        <taxon>Tetranychidae</taxon>
        <taxon>Tetranychus</taxon>
    </lineage>
</organism>
<dbReference type="KEGG" id="tut:107366912"/>
<keyword evidence="1" id="KW-0732">Signal</keyword>
<dbReference type="AlphaFoldDB" id="T1KSM0"/>
<sequence>MKTTIGLIFLFAVVNVSFSSSLRELNFIENLYTLKDIPKLVLTSMVNRRINQVKALYESVSIYKDTKTFYNATEQSLKLVLDYIDSNNTLIMNIFNRYSRIVRLISNVAEQTEIPNFDYLNLGSGFVNSLPRKELQGMLDAYIDDIEMVRKCEVSLGRSDRVDMKIVDRLKSLSSELRNYHFYRDDRTVSDSQSISQKTLDQCLLQLDFLMIHFMLNFKNSNISQPSDTLTPFNEIGSHPRELKRIIALKAR</sequence>
<evidence type="ECO:0000313" key="3">
    <source>
        <dbReference type="Proteomes" id="UP000015104"/>
    </source>
</evidence>
<evidence type="ECO:0008006" key="4">
    <source>
        <dbReference type="Google" id="ProtNLM"/>
    </source>
</evidence>
<accession>T1KSM0</accession>
<reference evidence="3" key="1">
    <citation type="submission" date="2011-08" db="EMBL/GenBank/DDBJ databases">
        <authorList>
            <person name="Rombauts S."/>
        </authorList>
    </citation>
    <scope>NUCLEOTIDE SEQUENCE</scope>
    <source>
        <strain evidence="3">London</strain>
    </source>
</reference>
<feature type="signal peptide" evidence="1">
    <location>
        <begin position="1"/>
        <end position="19"/>
    </location>
</feature>
<protein>
    <recommendedName>
        <fullName evidence="4">Prolyl 4-hydroxylase alpha-subunit N-terminal domain-containing protein</fullName>
    </recommendedName>
</protein>